<dbReference type="FunFam" id="3.40.50.12780:FF:000012">
    <property type="entry name" value="Non-ribosomal peptide synthetase"/>
    <property type="match status" value="1"/>
</dbReference>
<dbReference type="InterPro" id="IPR045851">
    <property type="entry name" value="AMP-bd_C_sf"/>
</dbReference>
<dbReference type="Gene3D" id="3.30.559.30">
    <property type="entry name" value="Nonribosomal peptide synthetase, condensation domain"/>
    <property type="match status" value="1"/>
</dbReference>
<dbReference type="InterPro" id="IPR000873">
    <property type="entry name" value="AMP-dep_synth/lig_dom"/>
</dbReference>
<dbReference type="OrthoDB" id="2472181at2"/>
<dbReference type="PROSITE" id="PS00455">
    <property type="entry name" value="AMP_BINDING"/>
    <property type="match status" value="1"/>
</dbReference>
<dbReference type="CDD" id="cd12117">
    <property type="entry name" value="A_NRPS_Srf_like"/>
    <property type="match status" value="1"/>
</dbReference>
<dbReference type="InterPro" id="IPR023213">
    <property type="entry name" value="CAT-like_dom_sf"/>
</dbReference>
<accession>A0A5J6HSR0</accession>
<dbReference type="FunFam" id="2.30.38.10:FF:000001">
    <property type="entry name" value="Non-ribosomal peptide synthetase PvdI"/>
    <property type="match status" value="1"/>
</dbReference>
<evidence type="ECO:0000313" key="7">
    <source>
        <dbReference type="Proteomes" id="UP000326553"/>
    </source>
</evidence>
<name>A0A5J6HSR0_STRAD</name>
<dbReference type="Pfam" id="PF00668">
    <property type="entry name" value="Condensation"/>
    <property type="match status" value="1"/>
</dbReference>
<dbReference type="EMBL" id="CP023695">
    <property type="protein sequence ID" value="QEV21884.1"/>
    <property type="molecule type" value="Genomic_DNA"/>
</dbReference>
<dbReference type="InterPro" id="IPR025110">
    <property type="entry name" value="AMP-bd_C"/>
</dbReference>
<dbReference type="SUPFAM" id="SSF47336">
    <property type="entry name" value="ACP-like"/>
    <property type="match status" value="1"/>
</dbReference>
<dbReference type="FunFam" id="3.40.50.980:FF:000001">
    <property type="entry name" value="Non-ribosomal peptide synthetase"/>
    <property type="match status" value="1"/>
</dbReference>
<feature type="region of interest" description="Disordered" evidence="4">
    <location>
        <begin position="1001"/>
        <end position="1027"/>
    </location>
</feature>
<dbReference type="InterPro" id="IPR010071">
    <property type="entry name" value="AA_adenyl_dom"/>
</dbReference>
<dbReference type="InterPro" id="IPR036736">
    <property type="entry name" value="ACP-like_sf"/>
</dbReference>
<dbReference type="Gene3D" id="3.40.50.1820">
    <property type="entry name" value="alpha/beta hydrolase"/>
    <property type="match status" value="1"/>
</dbReference>
<dbReference type="SUPFAM" id="SSF52777">
    <property type="entry name" value="CoA-dependent acyltransferases"/>
    <property type="match status" value="2"/>
</dbReference>
<feature type="region of interest" description="Disordered" evidence="4">
    <location>
        <begin position="205"/>
        <end position="227"/>
    </location>
</feature>
<reference evidence="6 7" key="1">
    <citation type="submission" date="2017-09" db="EMBL/GenBank/DDBJ databases">
        <authorList>
            <person name="Lee N."/>
            <person name="Cho B.-K."/>
        </authorList>
    </citation>
    <scope>NUCLEOTIDE SEQUENCE [LARGE SCALE GENOMIC DNA]</scope>
    <source>
        <strain evidence="6 7">ATCC 12461</strain>
    </source>
</reference>
<dbReference type="GO" id="GO:0009239">
    <property type="term" value="P:enterobactin biosynthetic process"/>
    <property type="evidence" value="ECO:0007669"/>
    <property type="project" value="TreeGrafter"/>
</dbReference>
<dbReference type="GO" id="GO:0047527">
    <property type="term" value="F:2,3-dihydroxybenzoate-serine ligase activity"/>
    <property type="evidence" value="ECO:0007669"/>
    <property type="project" value="TreeGrafter"/>
</dbReference>
<dbReference type="Gene3D" id="2.30.38.10">
    <property type="entry name" value="Luciferase, Domain 3"/>
    <property type="match status" value="1"/>
</dbReference>
<dbReference type="InterPro" id="IPR009081">
    <property type="entry name" value="PP-bd_ACP"/>
</dbReference>
<proteinExistence type="predicted"/>
<feature type="compositionally biased region" description="Low complexity" evidence="4">
    <location>
        <begin position="1011"/>
        <end position="1020"/>
    </location>
</feature>
<dbReference type="GO" id="GO:0043041">
    <property type="term" value="P:amino acid activation for nonribosomal peptide biosynthetic process"/>
    <property type="evidence" value="ECO:0007669"/>
    <property type="project" value="TreeGrafter"/>
</dbReference>
<gene>
    <name evidence="6" type="ORF">CP975_34075</name>
</gene>
<dbReference type="InterPro" id="IPR029058">
    <property type="entry name" value="AB_hydrolase_fold"/>
</dbReference>
<evidence type="ECO:0000256" key="2">
    <source>
        <dbReference type="ARBA" id="ARBA00022450"/>
    </source>
</evidence>
<dbReference type="PANTHER" id="PTHR45527">
    <property type="entry name" value="NONRIBOSOMAL PEPTIDE SYNTHETASE"/>
    <property type="match status" value="1"/>
</dbReference>
<dbReference type="InterPro" id="IPR001242">
    <property type="entry name" value="Condensation_dom"/>
</dbReference>
<feature type="compositionally biased region" description="Basic and acidic residues" evidence="4">
    <location>
        <begin position="398"/>
        <end position="408"/>
    </location>
</feature>
<dbReference type="Pfam" id="PF13193">
    <property type="entry name" value="AMP-binding_C"/>
    <property type="match status" value="1"/>
</dbReference>
<comment type="cofactor">
    <cofactor evidence="1">
        <name>pantetheine 4'-phosphate</name>
        <dbReference type="ChEBI" id="CHEBI:47942"/>
    </cofactor>
</comment>
<dbReference type="Gene3D" id="3.30.559.10">
    <property type="entry name" value="Chloramphenicol acetyltransferase-like domain"/>
    <property type="match status" value="1"/>
</dbReference>
<dbReference type="PANTHER" id="PTHR45527:SF1">
    <property type="entry name" value="FATTY ACID SYNTHASE"/>
    <property type="match status" value="1"/>
</dbReference>
<keyword evidence="3" id="KW-0597">Phosphoprotein</keyword>
<feature type="compositionally biased region" description="Low complexity" evidence="4">
    <location>
        <begin position="409"/>
        <end position="420"/>
    </location>
</feature>
<dbReference type="GO" id="GO:0005829">
    <property type="term" value="C:cytosol"/>
    <property type="evidence" value="ECO:0007669"/>
    <property type="project" value="TreeGrafter"/>
</dbReference>
<dbReference type="Gene3D" id="3.40.50.980">
    <property type="match status" value="2"/>
</dbReference>
<evidence type="ECO:0000256" key="4">
    <source>
        <dbReference type="SAM" id="MobiDB-lite"/>
    </source>
</evidence>
<dbReference type="SUPFAM" id="SSF56801">
    <property type="entry name" value="Acetyl-CoA synthetase-like"/>
    <property type="match status" value="1"/>
</dbReference>
<dbReference type="AlphaFoldDB" id="A0A5J6HSR0"/>
<dbReference type="Gene3D" id="3.30.300.30">
    <property type="match status" value="1"/>
</dbReference>
<sequence length="1104" mass="116899">MCPPVCAPRGVRWSVACAAPQSLVHVIGSRRSVRSRWYGDPMSRPDSTVHGGAMPLSSAQQRQLVADRYLLDPPDHVVLGWHVDGPLDLTALRSAVAALVARHPALRTRLSAHEGIPTQSVSEDTDFELTVLPQLPCTGGEGAVDAATARPFDLVRGPLVRAVVCGQGDDTGLSVAVPRIVCDHHSAGILSAELPALYRAVLADEPLPGPQDPPRTAAGATPRRGRPDTGLAYWRARLADLPSGTELPVDLPRPPVHTQRCRTVFLDVPVDAVHRLVGQGGSQEAVFAVFGAALTALLARYSRSRDIVFATETPAARAPEDRGVAGCLSPLLPLRVDASDDPSLRDLVGRVDEAARSASEQAHVPFQALVAELAPNREASRHPLAQVVLDVRPVIPERERRAHSRPDGGARPARGLRPRLVAPSRSPFDVAVTVARSGSGDAYTIGFSCNAGLFGADAADRMAGHFRRLLTDGLAHPDRPLSRLDLLGREERNATVVTPNRTAPAPVATVLDLFDRQVATVGANTALWSPPRHHTYAELDAVAQALAARLVEFGIRPDDRVALLLPRGPEQVIAMLAVLKAGGAYVPLDSAHPRERIEFVLRDSGARLLLTTRGLSTTAPEGIERLYVDEPPPEPPPGPAGHHPRPGVAVSPDNLAYIIYTSGSTGVPKGVAVTHRCVVRLVCGLDTVDVRPSDTLLMLAPTAFDASTFEVWGALCKGARLAVHPPGPVGPRELGAELRRLGVTVLWLTAQLANLVADASPAALVPLRTLVVGGEALSVPHLRALLRAAPGLRIVNGYGPTETTTFATTHPVAADRLDEATGVPIGRPLGGTRCYIVDDTGQPVPVGVHGELLVGGDGVARGYLGRPALTAERFVPDPFGPPGGRLYRTGDLARRRTDGVIEFAGRMDDQVKLRGFRIEPGEVRAVLAAHPAVRDAFVTVSGSGLAAQLIAYVVPEGGQGTGDADTAALRAYLRRRLPEPLVPARFVPLGELPLTANGKVDRRALPDPLPARRAPAAPGGRAPGSPWEKTVGDIWTTVLGRAPAHVGEDFFAVGGTSLDLVRMAAEFAERYDTTVPLPTLLRLRTVAELADALASADVSASDHR</sequence>
<evidence type="ECO:0000256" key="3">
    <source>
        <dbReference type="ARBA" id="ARBA00022553"/>
    </source>
</evidence>
<dbReference type="GO" id="GO:0008610">
    <property type="term" value="P:lipid biosynthetic process"/>
    <property type="evidence" value="ECO:0007669"/>
    <property type="project" value="UniProtKB-ARBA"/>
</dbReference>
<dbReference type="Pfam" id="PF00501">
    <property type="entry name" value="AMP-binding"/>
    <property type="match status" value="1"/>
</dbReference>
<protein>
    <submittedName>
        <fullName evidence="6">Amino acid adenylation domain-containing protein</fullName>
    </submittedName>
</protein>
<feature type="domain" description="Carrier" evidence="5">
    <location>
        <begin position="1022"/>
        <end position="1097"/>
    </location>
</feature>
<dbReference type="PROSITE" id="PS50075">
    <property type="entry name" value="CARRIER"/>
    <property type="match status" value="1"/>
</dbReference>
<dbReference type="GO" id="GO:0031177">
    <property type="term" value="F:phosphopantetheine binding"/>
    <property type="evidence" value="ECO:0007669"/>
    <property type="project" value="TreeGrafter"/>
</dbReference>
<feature type="region of interest" description="Disordered" evidence="4">
    <location>
        <begin position="398"/>
        <end position="420"/>
    </location>
</feature>
<dbReference type="NCBIfam" id="TIGR01733">
    <property type="entry name" value="AA-adenyl-dom"/>
    <property type="match status" value="1"/>
</dbReference>
<dbReference type="InterPro" id="IPR020845">
    <property type="entry name" value="AMP-binding_CS"/>
</dbReference>
<feature type="region of interest" description="Disordered" evidence="4">
    <location>
        <begin position="628"/>
        <end position="647"/>
    </location>
</feature>
<dbReference type="Proteomes" id="UP000326553">
    <property type="component" value="Chromosome"/>
</dbReference>
<evidence type="ECO:0000259" key="5">
    <source>
        <dbReference type="PROSITE" id="PS50075"/>
    </source>
</evidence>
<keyword evidence="2" id="KW-0596">Phosphopantetheine</keyword>
<evidence type="ECO:0000313" key="6">
    <source>
        <dbReference type="EMBL" id="QEV21884.1"/>
    </source>
</evidence>
<dbReference type="KEGG" id="salw:CP975_34075"/>
<evidence type="ECO:0000256" key="1">
    <source>
        <dbReference type="ARBA" id="ARBA00001957"/>
    </source>
</evidence>
<dbReference type="GO" id="GO:0009366">
    <property type="term" value="C:enterobactin synthetase complex"/>
    <property type="evidence" value="ECO:0007669"/>
    <property type="project" value="TreeGrafter"/>
</dbReference>
<organism evidence="6 7">
    <name type="scientific">Streptomyces alboniger</name>
    <dbReference type="NCBI Taxonomy" id="132473"/>
    <lineage>
        <taxon>Bacteria</taxon>
        <taxon>Bacillati</taxon>
        <taxon>Actinomycetota</taxon>
        <taxon>Actinomycetes</taxon>
        <taxon>Kitasatosporales</taxon>
        <taxon>Streptomycetaceae</taxon>
        <taxon>Streptomyces</taxon>
        <taxon>Streptomyces aurantiacus group</taxon>
    </lineage>
</organism>
<keyword evidence="7" id="KW-1185">Reference proteome</keyword>
<dbReference type="Pfam" id="PF00550">
    <property type="entry name" value="PP-binding"/>
    <property type="match status" value="1"/>
</dbReference>